<reference evidence="8" key="1">
    <citation type="submission" date="2022-10" db="EMBL/GenBank/DDBJ databases">
        <title>The WGS of Solirubrobacter sp. CPCC 204708.</title>
        <authorList>
            <person name="Jiang Z."/>
        </authorList>
    </citation>
    <scope>NUCLEOTIDE SEQUENCE</scope>
    <source>
        <strain evidence="8">CPCC 204708</strain>
    </source>
</reference>
<accession>A0ABT4RQU6</accession>
<keyword evidence="4 6" id="KW-1133">Transmembrane helix</keyword>
<dbReference type="EMBL" id="JAPCID010000043">
    <property type="protein sequence ID" value="MDA0140661.1"/>
    <property type="molecule type" value="Genomic_DNA"/>
</dbReference>
<feature type="transmembrane region" description="Helical" evidence="6">
    <location>
        <begin position="296"/>
        <end position="315"/>
    </location>
</feature>
<gene>
    <name evidence="8" type="ORF">OJ962_24400</name>
</gene>
<feature type="transmembrane region" description="Helical" evidence="6">
    <location>
        <begin position="322"/>
        <end position="341"/>
    </location>
</feature>
<evidence type="ECO:0000256" key="3">
    <source>
        <dbReference type="ARBA" id="ARBA00022692"/>
    </source>
</evidence>
<feature type="transmembrane region" description="Helical" evidence="6">
    <location>
        <begin position="415"/>
        <end position="437"/>
    </location>
</feature>
<keyword evidence="5 6" id="KW-0472">Membrane</keyword>
<dbReference type="InterPro" id="IPR020846">
    <property type="entry name" value="MFS_dom"/>
</dbReference>
<feature type="transmembrane region" description="Helical" evidence="6">
    <location>
        <begin position="161"/>
        <end position="183"/>
    </location>
</feature>
<dbReference type="PROSITE" id="PS50850">
    <property type="entry name" value="MFS"/>
    <property type="match status" value="1"/>
</dbReference>
<comment type="caution">
    <text evidence="8">The sequence shown here is derived from an EMBL/GenBank/DDBJ whole genome shotgun (WGS) entry which is preliminary data.</text>
</comment>
<dbReference type="RefSeq" id="WP_202958247.1">
    <property type="nucleotide sequence ID" value="NZ_JAPCID010000043.1"/>
</dbReference>
<feature type="transmembrane region" description="Helical" evidence="6">
    <location>
        <begin position="137"/>
        <end position="155"/>
    </location>
</feature>
<feature type="transmembrane region" description="Helical" evidence="6">
    <location>
        <begin position="44"/>
        <end position="63"/>
    </location>
</feature>
<keyword evidence="9" id="KW-1185">Reference proteome</keyword>
<evidence type="ECO:0000256" key="1">
    <source>
        <dbReference type="ARBA" id="ARBA00004429"/>
    </source>
</evidence>
<dbReference type="PANTHER" id="PTHR23501:SF191">
    <property type="entry name" value="VACUOLAR BASIC AMINO ACID TRANSPORTER 4"/>
    <property type="match status" value="1"/>
</dbReference>
<evidence type="ECO:0000256" key="2">
    <source>
        <dbReference type="ARBA" id="ARBA00022448"/>
    </source>
</evidence>
<feature type="transmembrane region" description="Helical" evidence="6">
    <location>
        <begin position="384"/>
        <end position="403"/>
    </location>
</feature>
<dbReference type="InterPro" id="IPR011701">
    <property type="entry name" value="MFS"/>
</dbReference>
<feature type="transmembrane region" description="Helical" evidence="6">
    <location>
        <begin position="75"/>
        <end position="93"/>
    </location>
</feature>
<feature type="transmembrane region" description="Helical" evidence="6">
    <location>
        <begin position="195"/>
        <end position="214"/>
    </location>
</feature>
<evidence type="ECO:0000256" key="5">
    <source>
        <dbReference type="ARBA" id="ARBA00023136"/>
    </source>
</evidence>
<proteinExistence type="predicted"/>
<evidence type="ECO:0000259" key="7">
    <source>
        <dbReference type="PROSITE" id="PS50850"/>
    </source>
</evidence>
<dbReference type="Proteomes" id="UP001147700">
    <property type="component" value="Unassembled WGS sequence"/>
</dbReference>
<dbReference type="Gene3D" id="1.20.1720.10">
    <property type="entry name" value="Multidrug resistance protein D"/>
    <property type="match status" value="1"/>
</dbReference>
<dbReference type="PANTHER" id="PTHR23501">
    <property type="entry name" value="MAJOR FACILITATOR SUPERFAMILY"/>
    <property type="match status" value="1"/>
</dbReference>
<feature type="transmembrane region" description="Helical" evidence="6">
    <location>
        <begin position="257"/>
        <end position="276"/>
    </location>
</feature>
<keyword evidence="2" id="KW-0813">Transport</keyword>
<feature type="transmembrane region" description="Helical" evidence="6">
    <location>
        <begin position="220"/>
        <end position="237"/>
    </location>
</feature>
<dbReference type="Gene3D" id="1.20.1250.20">
    <property type="entry name" value="MFS general substrate transporter like domains"/>
    <property type="match status" value="1"/>
</dbReference>
<evidence type="ECO:0000256" key="4">
    <source>
        <dbReference type="ARBA" id="ARBA00022989"/>
    </source>
</evidence>
<dbReference type="InterPro" id="IPR036259">
    <property type="entry name" value="MFS_trans_sf"/>
</dbReference>
<evidence type="ECO:0000256" key="6">
    <source>
        <dbReference type="SAM" id="Phobius"/>
    </source>
</evidence>
<name>A0ABT4RQU6_9ACTN</name>
<feature type="transmembrane region" description="Helical" evidence="6">
    <location>
        <begin position="353"/>
        <end position="372"/>
    </location>
</feature>
<sequence>MTANRQRLLLAAVMSGLLLAMLDQTIVGTALPAIVERLGGSESLYVWVVTAYLVPATVSLPIYARLSDRWGRRALLLVGMAIFLLGSGLSAAAQTMEQLVAFRALQGLGAGALEGLSFILVADLYGGKRNAALQGALAGLMGVSFIAGPLLGGFIADGIGWRWVFLVNLPIGLAALAVVASVLPASVGRSEDRRARLDLAGIGLLTLAIGLVLIGLSERVWPLVAAGLLPLAAFVAVERRAAAPIMPPALFAERRTAAILVAGTFGAFGMFATLLLLPRYFQSVEDVSATHSGVLLYPLLVGLIVSINVAGGVIMKRGEFRTVILGGTVLIGLGAFGFATFDGGTPRWEAMVFMALIGLGVGPQLSGLQIALTRTLAPARIGGGLGALMLLRQVGAAVALAAAETLYLRGDDPAVAAGTGIVVIALVGAVIASAALLSVPRPATRFALAA</sequence>
<dbReference type="SUPFAM" id="SSF103473">
    <property type="entry name" value="MFS general substrate transporter"/>
    <property type="match status" value="1"/>
</dbReference>
<feature type="transmembrane region" description="Helical" evidence="6">
    <location>
        <begin position="105"/>
        <end position="125"/>
    </location>
</feature>
<evidence type="ECO:0000313" key="9">
    <source>
        <dbReference type="Proteomes" id="UP001147700"/>
    </source>
</evidence>
<comment type="subcellular location">
    <subcellularLocation>
        <location evidence="1">Cell inner membrane</location>
        <topology evidence="1">Multi-pass membrane protein</topology>
    </subcellularLocation>
</comment>
<organism evidence="8 9">
    <name type="scientific">Solirubrobacter deserti</name>
    <dbReference type="NCBI Taxonomy" id="2282478"/>
    <lineage>
        <taxon>Bacteria</taxon>
        <taxon>Bacillati</taxon>
        <taxon>Actinomycetota</taxon>
        <taxon>Thermoleophilia</taxon>
        <taxon>Solirubrobacterales</taxon>
        <taxon>Solirubrobacteraceae</taxon>
        <taxon>Solirubrobacter</taxon>
    </lineage>
</organism>
<dbReference type="Pfam" id="PF07690">
    <property type="entry name" value="MFS_1"/>
    <property type="match status" value="1"/>
</dbReference>
<protein>
    <submittedName>
        <fullName evidence="8">MFS transporter</fullName>
    </submittedName>
</protein>
<evidence type="ECO:0000313" key="8">
    <source>
        <dbReference type="EMBL" id="MDA0140661.1"/>
    </source>
</evidence>
<feature type="domain" description="Major facilitator superfamily (MFS) profile" evidence="7">
    <location>
        <begin position="9"/>
        <end position="445"/>
    </location>
</feature>
<keyword evidence="3 6" id="KW-0812">Transmembrane</keyword>